<accession>A0A7W9Q887</accession>
<name>A0A7W9Q887_9ACTN</name>
<evidence type="ECO:0000313" key="1">
    <source>
        <dbReference type="EMBL" id="MBB5935331.1"/>
    </source>
</evidence>
<dbReference type="EMBL" id="JACHJL010000005">
    <property type="protein sequence ID" value="MBB5935331.1"/>
    <property type="molecule type" value="Genomic_DNA"/>
</dbReference>
<dbReference type="AlphaFoldDB" id="A0A7W9Q887"/>
<reference evidence="1 2" key="1">
    <citation type="submission" date="2020-08" db="EMBL/GenBank/DDBJ databases">
        <title>Genomic Encyclopedia of Type Strains, Phase III (KMG-III): the genomes of soil and plant-associated and newly described type strains.</title>
        <authorList>
            <person name="Whitman W."/>
        </authorList>
    </citation>
    <scope>NUCLEOTIDE SEQUENCE [LARGE SCALE GENOMIC DNA]</scope>
    <source>
        <strain evidence="1 2">CECT 8305</strain>
    </source>
</reference>
<dbReference type="Gene3D" id="1.10.10.60">
    <property type="entry name" value="Homeodomain-like"/>
    <property type="match status" value="1"/>
</dbReference>
<evidence type="ECO:0000313" key="2">
    <source>
        <dbReference type="Proteomes" id="UP000588098"/>
    </source>
</evidence>
<protein>
    <submittedName>
        <fullName evidence="1">AcrR family transcriptional regulator</fullName>
    </submittedName>
</protein>
<sequence length="48" mass="5009">MPGSEAAPESGALAGQLGMRELADRLGAHATSPYWHMATKDDVLDLAV</sequence>
<dbReference type="SUPFAM" id="SSF46689">
    <property type="entry name" value="Homeodomain-like"/>
    <property type="match status" value="1"/>
</dbReference>
<dbReference type="RefSeq" id="WP_184571733.1">
    <property type="nucleotide sequence ID" value="NZ_JACHJL010000005.1"/>
</dbReference>
<keyword evidence="2" id="KW-1185">Reference proteome</keyword>
<gene>
    <name evidence="1" type="ORF">FHS42_002393</name>
</gene>
<dbReference type="InterPro" id="IPR009057">
    <property type="entry name" value="Homeodomain-like_sf"/>
</dbReference>
<organism evidence="1 2">
    <name type="scientific">Streptomyces zagrosensis</name>
    <dbReference type="NCBI Taxonomy" id="1042984"/>
    <lineage>
        <taxon>Bacteria</taxon>
        <taxon>Bacillati</taxon>
        <taxon>Actinomycetota</taxon>
        <taxon>Actinomycetes</taxon>
        <taxon>Kitasatosporales</taxon>
        <taxon>Streptomycetaceae</taxon>
        <taxon>Streptomyces</taxon>
    </lineage>
</organism>
<comment type="caution">
    <text evidence="1">The sequence shown here is derived from an EMBL/GenBank/DDBJ whole genome shotgun (WGS) entry which is preliminary data.</text>
</comment>
<proteinExistence type="predicted"/>
<dbReference type="Proteomes" id="UP000588098">
    <property type="component" value="Unassembled WGS sequence"/>
</dbReference>